<dbReference type="InterPro" id="IPR051044">
    <property type="entry name" value="MAG_DAG_Lipase"/>
</dbReference>
<dbReference type="InterPro" id="IPR022742">
    <property type="entry name" value="Hydrolase_4"/>
</dbReference>
<dbReference type="PANTHER" id="PTHR11614">
    <property type="entry name" value="PHOSPHOLIPASE-RELATED"/>
    <property type="match status" value="1"/>
</dbReference>
<proteinExistence type="predicted"/>
<dbReference type="Gene3D" id="3.40.50.1820">
    <property type="entry name" value="alpha/beta hydrolase"/>
    <property type="match status" value="1"/>
</dbReference>
<evidence type="ECO:0000313" key="3">
    <source>
        <dbReference type="Proteomes" id="UP001161389"/>
    </source>
</evidence>
<evidence type="ECO:0000259" key="1">
    <source>
        <dbReference type="Pfam" id="PF12146"/>
    </source>
</evidence>
<keyword evidence="3" id="KW-1185">Reference proteome</keyword>
<protein>
    <recommendedName>
        <fullName evidence="1">Serine aminopeptidase S33 domain-containing protein</fullName>
    </recommendedName>
</protein>
<feature type="domain" description="Serine aminopeptidase S33" evidence="1">
    <location>
        <begin position="81"/>
        <end position="308"/>
    </location>
</feature>
<organism evidence="2 3">
    <name type="scientific">Litoribrevibacter albus</name>
    <dbReference type="NCBI Taxonomy" id="1473156"/>
    <lineage>
        <taxon>Bacteria</taxon>
        <taxon>Pseudomonadati</taxon>
        <taxon>Pseudomonadota</taxon>
        <taxon>Gammaproteobacteria</taxon>
        <taxon>Oceanospirillales</taxon>
        <taxon>Oceanospirillaceae</taxon>
        <taxon>Litoribrevibacter</taxon>
    </lineage>
</organism>
<dbReference type="AlphaFoldDB" id="A0AA37S7I5"/>
<accession>A0AA37S7I5</accession>
<sequence length="328" mass="37736">MDWSADDIRSGLSELRQKQHTVGVHHRITNSDDVIPIMKSYWQFYGLDFYSLGLATQTAWLVKSHNYDICVQEFKAKNELGKVLVLHGYYDHVGLYKYLIRECLELGFSVTAFDLPGHGLSTGERATIDSFESYQDALTAVMEHVGINSEHRWSVIGQSTGCAVLVDYLTQHGFDRNSCPFANVVLLAPLVRPVSWFKARVMLTILRPFVDSIVRSFSENSHDQAFLKFIRTSDPLQHHRLEVDWVSALERWIPDVEKRPTVNMAISIIQGTDDQTVDWRHNTKVLQRLFSEVALYTIEDGRHHLVCESLEYREKVFAHLRRALSIID</sequence>
<reference evidence="2" key="2">
    <citation type="submission" date="2023-01" db="EMBL/GenBank/DDBJ databases">
        <title>Draft genome sequence of Litoribrevibacter albus strain NBRC 110071.</title>
        <authorList>
            <person name="Sun Q."/>
            <person name="Mori K."/>
        </authorList>
    </citation>
    <scope>NUCLEOTIDE SEQUENCE</scope>
    <source>
        <strain evidence="2">NBRC 110071</strain>
    </source>
</reference>
<evidence type="ECO:0000313" key="2">
    <source>
        <dbReference type="EMBL" id="GLQ30600.1"/>
    </source>
</evidence>
<dbReference type="RefSeq" id="WP_284379699.1">
    <property type="nucleotide sequence ID" value="NZ_BSNM01000006.1"/>
</dbReference>
<reference evidence="2" key="1">
    <citation type="journal article" date="2014" name="Int. J. Syst. Evol. Microbiol.">
        <title>Complete genome sequence of Corynebacterium casei LMG S-19264T (=DSM 44701T), isolated from a smear-ripened cheese.</title>
        <authorList>
            <consortium name="US DOE Joint Genome Institute (JGI-PGF)"/>
            <person name="Walter F."/>
            <person name="Albersmeier A."/>
            <person name="Kalinowski J."/>
            <person name="Ruckert C."/>
        </authorList>
    </citation>
    <scope>NUCLEOTIDE SEQUENCE</scope>
    <source>
        <strain evidence="2">NBRC 110071</strain>
    </source>
</reference>
<dbReference type="SUPFAM" id="SSF53474">
    <property type="entry name" value="alpha/beta-Hydrolases"/>
    <property type="match status" value="1"/>
</dbReference>
<dbReference type="EMBL" id="BSNM01000006">
    <property type="protein sequence ID" value="GLQ30600.1"/>
    <property type="molecule type" value="Genomic_DNA"/>
</dbReference>
<name>A0AA37S7I5_9GAMM</name>
<gene>
    <name evidence="2" type="ORF">GCM10007876_10780</name>
</gene>
<dbReference type="InterPro" id="IPR029058">
    <property type="entry name" value="AB_hydrolase_fold"/>
</dbReference>
<comment type="caution">
    <text evidence="2">The sequence shown here is derived from an EMBL/GenBank/DDBJ whole genome shotgun (WGS) entry which is preliminary data.</text>
</comment>
<dbReference type="Pfam" id="PF12146">
    <property type="entry name" value="Hydrolase_4"/>
    <property type="match status" value="1"/>
</dbReference>
<dbReference type="Proteomes" id="UP001161389">
    <property type="component" value="Unassembled WGS sequence"/>
</dbReference>